<keyword evidence="2" id="KW-1185">Reference proteome</keyword>
<dbReference type="AlphaFoldDB" id="A0A8T0UGA3"/>
<proteinExistence type="predicted"/>
<protein>
    <submittedName>
        <fullName evidence="1">Uncharacterized protein</fullName>
    </submittedName>
</protein>
<evidence type="ECO:0000313" key="2">
    <source>
        <dbReference type="Proteomes" id="UP000823388"/>
    </source>
</evidence>
<dbReference type="Pfam" id="PF08224">
    <property type="entry name" value="DUF1719"/>
    <property type="match status" value="1"/>
</dbReference>
<gene>
    <name evidence="1" type="ORF">PVAP13_3NG140946</name>
</gene>
<dbReference type="InterPro" id="IPR013181">
    <property type="entry name" value="DUF1719"/>
</dbReference>
<accession>A0A8T0UGA3</accession>
<organism evidence="1 2">
    <name type="scientific">Panicum virgatum</name>
    <name type="common">Blackwell switchgrass</name>
    <dbReference type="NCBI Taxonomy" id="38727"/>
    <lineage>
        <taxon>Eukaryota</taxon>
        <taxon>Viridiplantae</taxon>
        <taxon>Streptophyta</taxon>
        <taxon>Embryophyta</taxon>
        <taxon>Tracheophyta</taxon>
        <taxon>Spermatophyta</taxon>
        <taxon>Magnoliopsida</taxon>
        <taxon>Liliopsida</taxon>
        <taxon>Poales</taxon>
        <taxon>Poaceae</taxon>
        <taxon>PACMAD clade</taxon>
        <taxon>Panicoideae</taxon>
        <taxon>Panicodae</taxon>
        <taxon>Paniceae</taxon>
        <taxon>Panicinae</taxon>
        <taxon>Panicum</taxon>
        <taxon>Panicum sect. Hiantes</taxon>
    </lineage>
</organism>
<dbReference type="Proteomes" id="UP000823388">
    <property type="component" value="Chromosome 3N"/>
</dbReference>
<dbReference type="PANTHER" id="PTHR33377:SF52">
    <property type="entry name" value="RX N-TERMINAL DOMAIN-CONTAINING PROTEIN"/>
    <property type="match status" value="1"/>
</dbReference>
<evidence type="ECO:0000313" key="1">
    <source>
        <dbReference type="EMBL" id="KAG2619804.1"/>
    </source>
</evidence>
<reference evidence="1" key="1">
    <citation type="submission" date="2020-05" db="EMBL/GenBank/DDBJ databases">
        <title>WGS assembly of Panicum virgatum.</title>
        <authorList>
            <person name="Lovell J.T."/>
            <person name="Jenkins J."/>
            <person name="Shu S."/>
            <person name="Juenger T.E."/>
            <person name="Schmutz J."/>
        </authorList>
    </citation>
    <scope>NUCLEOTIDE SEQUENCE</scope>
    <source>
        <strain evidence="1">AP13</strain>
    </source>
</reference>
<dbReference type="SMART" id="SM01157">
    <property type="entry name" value="DUF1719"/>
    <property type="match status" value="1"/>
</dbReference>
<comment type="caution">
    <text evidence="1">The sequence shown here is derived from an EMBL/GenBank/DDBJ whole genome shotgun (WGS) entry which is preliminary data.</text>
</comment>
<name>A0A8T0UGA3_PANVG</name>
<sequence>MAEIVGSAVASEAVSRVSSLLSGDKSSHESFEDKAERLEMAVLKIRSVVAISDDLHISHLPLLHWKAKLERIAQEGDDLLHLHKKRHLECSRVSDNTPGNSISQYLIQAAKRFVPFCCNEDELSDNTLRRFERLADGTDSFFRLVQSAGHPKKSVLLPSLTGSLLAGDSVEFSIQRKSANDHIMLWPWLDHARMDWWHVSGHVNTEHTQYPNNMSIHKIQEDPNHATNHQAPPISTPPIYLPLWQQSTKKEGDLVLSWRMRAASVGIRGLVTETIGKSVDRFNLSERSIWCSYDNNDCESSMVEKGDRDTGMLSLPHPVLRLTIVCYASPSIDRKDGLPIEFEYHSSLRPQRSM</sequence>
<dbReference type="EMBL" id="CM029042">
    <property type="protein sequence ID" value="KAG2619804.1"/>
    <property type="molecule type" value="Genomic_DNA"/>
</dbReference>
<dbReference type="PANTHER" id="PTHR33377">
    <property type="entry name" value="OS10G0134700 PROTEIN-RELATED"/>
    <property type="match status" value="1"/>
</dbReference>